<keyword evidence="2" id="KW-1185">Reference proteome</keyword>
<reference evidence="1 2" key="1">
    <citation type="submission" date="2016-10" db="EMBL/GenBank/DDBJ databases">
        <authorList>
            <person name="de Groot N.N."/>
        </authorList>
    </citation>
    <scope>NUCLEOTIDE SEQUENCE [LARGE SCALE GENOMIC DNA]</scope>
    <source>
        <strain evidence="1 2">DSM 43357</strain>
    </source>
</reference>
<dbReference type="RefSeq" id="WP_055508116.1">
    <property type="nucleotide sequence ID" value="NZ_BBZG01000005.1"/>
</dbReference>
<gene>
    <name evidence="1" type="ORF">SAMN05660976_00382</name>
</gene>
<proteinExistence type="predicted"/>
<dbReference type="Proteomes" id="UP000198953">
    <property type="component" value="Unassembled WGS sequence"/>
</dbReference>
<sequence>MDEELSPIGRFAGLGRLSVEQPRHHAELGLLVPAYVDEHTGHRYHRHEQARDALSIGLPR</sequence>
<name>A0A1H7GI10_9ACTN</name>
<evidence type="ECO:0000313" key="1">
    <source>
        <dbReference type="EMBL" id="SEK37187.1"/>
    </source>
</evidence>
<dbReference type="AlphaFoldDB" id="A0A1H7GI10"/>
<dbReference type="EMBL" id="FOBF01000001">
    <property type="protein sequence ID" value="SEK37187.1"/>
    <property type="molecule type" value="Genomic_DNA"/>
</dbReference>
<dbReference type="SUPFAM" id="SSF46955">
    <property type="entry name" value="Putative DNA-binding domain"/>
    <property type="match status" value="1"/>
</dbReference>
<dbReference type="STRING" id="46177.SAMN05660976_00382"/>
<dbReference type="InterPro" id="IPR009061">
    <property type="entry name" value="DNA-bd_dom_put_sf"/>
</dbReference>
<evidence type="ECO:0000313" key="2">
    <source>
        <dbReference type="Proteomes" id="UP000198953"/>
    </source>
</evidence>
<dbReference type="OrthoDB" id="7849865at2"/>
<accession>A0A1H7GI10</accession>
<protein>
    <submittedName>
        <fullName evidence="1">Uncharacterized protein</fullName>
    </submittedName>
</protein>
<organism evidence="1 2">
    <name type="scientific">Nonomuraea pusilla</name>
    <dbReference type="NCBI Taxonomy" id="46177"/>
    <lineage>
        <taxon>Bacteria</taxon>
        <taxon>Bacillati</taxon>
        <taxon>Actinomycetota</taxon>
        <taxon>Actinomycetes</taxon>
        <taxon>Streptosporangiales</taxon>
        <taxon>Streptosporangiaceae</taxon>
        <taxon>Nonomuraea</taxon>
    </lineage>
</organism>